<keyword evidence="1" id="KW-0472">Membrane</keyword>
<name>A0A5E4TPZ1_9BURK</name>
<organism evidence="2 3">
    <name type="scientific">Pandoraea cepalis</name>
    <dbReference type="NCBI Taxonomy" id="2508294"/>
    <lineage>
        <taxon>Bacteria</taxon>
        <taxon>Pseudomonadati</taxon>
        <taxon>Pseudomonadota</taxon>
        <taxon>Betaproteobacteria</taxon>
        <taxon>Burkholderiales</taxon>
        <taxon>Burkholderiaceae</taxon>
        <taxon>Pandoraea</taxon>
    </lineage>
</organism>
<dbReference type="AlphaFoldDB" id="A0A5E4TPZ1"/>
<feature type="transmembrane region" description="Helical" evidence="1">
    <location>
        <begin position="65"/>
        <end position="90"/>
    </location>
</feature>
<evidence type="ECO:0000313" key="2">
    <source>
        <dbReference type="EMBL" id="VVD89183.1"/>
    </source>
</evidence>
<keyword evidence="1" id="KW-0812">Transmembrane</keyword>
<evidence type="ECO:0000313" key="3">
    <source>
        <dbReference type="Proteomes" id="UP000384354"/>
    </source>
</evidence>
<keyword evidence="1" id="KW-1133">Transmembrane helix</keyword>
<dbReference type="Proteomes" id="UP000384354">
    <property type="component" value="Unassembled WGS sequence"/>
</dbReference>
<dbReference type="OrthoDB" id="9006712at2"/>
<feature type="transmembrane region" description="Helical" evidence="1">
    <location>
        <begin position="111"/>
        <end position="137"/>
    </location>
</feature>
<feature type="transmembrane region" description="Helical" evidence="1">
    <location>
        <begin position="26"/>
        <end position="45"/>
    </location>
</feature>
<reference evidence="2 3" key="1">
    <citation type="submission" date="2019-08" db="EMBL/GenBank/DDBJ databases">
        <authorList>
            <person name="Peeters C."/>
        </authorList>
    </citation>
    <scope>NUCLEOTIDE SEQUENCE [LARGE SCALE GENOMIC DNA]</scope>
    <source>
        <strain evidence="2 3">LMG 31106</strain>
    </source>
</reference>
<proteinExistence type="predicted"/>
<gene>
    <name evidence="2" type="ORF">PCE31106_01521</name>
</gene>
<dbReference type="RefSeq" id="WP_150562915.1">
    <property type="nucleotide sequence ID" value="NZ_CABPSL010000004.1"/>
</dbReference>
<accession>A0A5E4TPZ1</accession>
<evidence type="ECO:0008006" key="4">
    <source>
        <dbReference type="Google" id="ProtNLM"/>
    </source>
</evidence>
<evidence type="ECO:0000256" key="1">
    <source>
        <dbReference type="SAM" id="Phobius"/>
    </source>
</evidence>
<sequence length="275" mass="30195">MEPITFKQCFKGAWRDGFNALRQRPWLCLAIAVVFLVTSGLSVSLDQLARTASQVGEPALYRLRIALMSFGVFFVNVVAFSVLVIHVFRYTILGPDAARQGRWYGRDLWRYLWTSTQVFVGFATVWLIVGVGAMLALRATGHGNSYAGLATFCVLLICTVLYVLTRVSLIFAQIGAGRSKRWRAAWQDSCGHFWTMFGTTIGTVLPLMIAGIVATALFTALLRVAPAAKSVALGTLVLQTVMSVAWIAVSTGSAAWLYRRFANQLLTLDDAPDDV</sequence>
<feature type="transmembrane region" description="Helical" evidence="1">
    <location>
        <begin position="236"/>
        <end position="258"/>
    </location>
</feature>
<feature type="transmembrane region" description="Helical" evidence="1">
    <location>
        <begin position="193"/>
        <end position="224"/>
    </location>
</feature>
<feature type="transmembrane region" description="Helical" evidence="1">
    <location>
        <begin position="149"/>
        <end position="172"/>
    </location>
</feature>
<dbReference type="EMBL" id="CABPSL010000004">
    <property type="protein sequence ID" value="VVD89183.1"/>
    <property type="molecule type" value="Genomic_DNA"/>
</dbReference>
<protein>
    <recommendedName>
        <fullName evidence="4">Glycerophosphoryl diester phosphodiesterase membrane domain-containing protein</fullName>
    </recommendedName>
</protein>